<feature type="region of interest" description="Disordered" evidence="6">
    <location>
        <begin position="205"/>
        <end position="239"/>
    </location>
</feature>
<evidence type="ECO:0000256" key="1">
    <source>
        <dbReference type="ARBA" id="ARBA00023015"/>
    </source>
</evidence>
<feature type="compositionally biased region" description="Polar residues" evidence="6">
    <location>
        <begin position="58"/>
        <end position="72"/>
    </location>
</feature>
<evidence type="ECO:0000256" key="4">
    <source>
        <dbReference type="ARBA" id="ARBA00023242"/>
    </source>
</evidence>
<keyword evidence="9" id="KW-1185">Reference proteome</keyword>
<gene>
    <name evidence="8" type="ORF">N7498_003922</name>
</gene>
<reference evidence="8" key="2">
    <citation type="journal article" date="2023" name="IMA Fungus">
        <title>Comparative genomic study of the Penicillium genus elucidates a diverse pangenome and 15 lateral gene transfer events.</title>
        <authorList>
            <person name="Petersen C."/>
            <person name="Sorensen T."/>
            <person name="Nielsen M.R."/>
            <person name="Sondergaard T.E."/>
            <person name="Sorensen J.L."/>
            <person name="Fitzpatrick D.A."/>
            <person name="Frisvad J.C."/>
            <person name="Nielsen K.L."/>
        </authorList>
    </citation>
    <scope>NUCLEOTIDE SEQUENCE</scope>
    <source>
        <strain evidence="8">IBT 15544</strain>
    </source>
</reference>
<keyword evidence="5" id="KW-0175">Coiled coil</keyword>
<dbReference type="PROSITE" id="PS00463">
    <property type="entry name" value="ZN2_CY6_FUNGAL_1"/>
    <property type="match status" value="1"/>
</dbReference>
<sequence>MSGWVNPKEFSSDDLADLQRLLDEREPPKTPPNKFASNDSAALSTSDYCQRRVKQEHQQPQQVEGSPVNSPETPRKRRRKSADEDPEQYSERAREEALSSKTKRTRQACDRCKVRRLRCDSDIQGCLSCRAANLPCQVTDVVTGETCVRGEAGRLKETVNELEEKVKALDKENIRLSKENEHLHIQLNNYQQQLQLFQEPFQVRHPPVQSNNSDRGLVKLNSGVCRRDSEPEPEPEPEP</sequence>
<dbReference type="GO" id="GO:0008270">
    <property type="term" value="F:zinc ion binding"/>
    <property type="evidence" value="ECO:0007669"/>
    <property type="project" value="InterPro"/>
</dbReference>
<evidence type="ECO:0000256" key="3">
    <source>
        <dbReference type="ARBA" id="ARBA00023163"/>
    </source>
</evidence>
<accession>A0A9W9N2Z3</accession>
<evidence type="ECO:0000256" key="5">
    <source>
        <dbReference type="SAM" id="Coils"/>
    </source>
</evidence>
<evidence type="ECO:0000256" key="2">
    <source>
        <dbReference type="ARBA" id="ARBA00023125"/>
    </source>
</evidence>
<dbReference type="OrthoDB" id="4151048at2759"/>
<dbReference type="AlphaFoldDB" id="A0A9W9N2Z3"/>
<dbReference type="Proteomes" id="UP001150904">
    <property type="component" value="Unassembled WGS sequence"/>
</dbReference>
<dbReference type="Pfam" id="PF00172">
    <property type="entry name" value="Zn_clus"/>
    <property type="match status" value="1"/>
</dbReference>
<name>A0A9W9N2Z3_9EURO</name>
<dbReference type="GeneID" id="83178285"/>
<dbReference type="GO" id="GO:0003677">
    <property type="term" value="F:DNA binding"/>
    <property type="evidence" value="ECO:0007669"/>
    <property type="project" value="UniProtKB-KW"/>
</dbReference>
<dbReference type="RefSeq" id="XP_058310446.1">
    <property type="nucleotide sequence ID" value="XM_058450984.1"/>
</dbReference>
<reference evidence="8" key="1">
    <citation type="submission" date="2022-12" db="EMBL/GenBank/DDBJ databases">
        <authorList>
            <person name="Petersen C."/>
        </authorList>
    </citation>
    <scope>NUCLEOTIDE SEQUENCE</scope>
    <source>
        <strain evidence="8">IBT 15544</strain>
    </source>
</reference>
<dbReference type="PROSITE" id="PS50048">
    <property type="entry name" value="ZN2_CY6_FUNGAL_2"/>
    <property type="match status" value="1"/>
</dbReference>
<feature type="coiled-coil region" evidence="5">
    <location>
        <begin position="152"/>
        <end position="193"/>
    </location>
</feature>
<evidence type="ECO:0000259" key="7">
    <source>
        <dbReference type="PROSITE" id="PS50048"/>
    </source>
</evidence>
<evidence type="ECO:0000313" key="8">
    <source>
        <dbReference type="EMBL" id="KAJ5212276.1"/>
    </source>
</evidence>
<organism evidence="8 9">
    <name type="scientific">Penicillium cinerascens</name>
    <dbReference type="NCBI Taxonomy" id="70096"/>
    <lineage>
        <taxon>Eukaryota</taxon>
        <taxon>Fungi</taxon>
        <taxon>Dikarya</taxon>
        <taxon>Ascomycota</taxon>
        <taxon>Pezizomycotina</taxon>
        <taxon>Eurotiomycetes</taxon>
        <taxon>Eurotiomycetidae</taxon>
        <taxon>Eurotiales</taxon>
        <taxon>Aspergillaceae</taxon>
        <taxon>Penicillium</taxon>
    </lineage>
</organism>
<keyword evidence="1" id="KW-0805">Transcription regulation</keyword>
<feature type="compositionally biased region" description="Polar residues" evidence="6">
    <location>
        <begin position="35"/>
        <end position="48"/>
    </location>
</feature>
<evidence type="ECO:0000256" key="6">
    <source>
        <dbReference type="SAM" id="MobiDB-lite"/>
    </source>
</evidence>
<proteinExistence type="predicted"/>
<feature type="domain" description="Zn(2)-C6 fungal-type" evidence="7">
    <location>
        <begin position="108"/>
        <end position="138"/>
    </location>
</feature>
<dbReference type="Gene3D" id="4.10.240.10">
    <property type="entry name" value="Zn(2)-C6 fungal-type DNA-binding domain"/>
    <property type="match status" value="1"/>
</dbReference>
<dbReference type="SMART" id="SM00066">
    <property type="entry name" value="GAL4"/>
    <property type="match status" value="1"/>
</dbReference>
<dbReference type="InterPro" id="IPR036864">
    <property type="entry name" value="Zn2-C6_fun-type_DNA-bd_sf"/>
</dbReference>
<comment type="caution">
    <text evidence="8">The sequence shown here is derived from an EMBL/GenBank/DDBJ whole genome shotgun (WGS) entry which is preliminary data.</text>
</comment>
<feature type="compositionally biased region" description="Basic and acidic residues" evidence="6">
    <location>
        <begin position="89"/>
        <end position="98"/>
    </location>
</feature>
<dbReference type="EMBL" id="JAPQKR010000008">
    <property type="protein sequence ID" value="KAJ5212276.1"/>
    <property type="molecule type" value="Genomic_DNA"/>
</dbReference>
<evidence type="ECO:0000313" key="9">
    <source>
        <dbReference type="Proteomes" id="UP001150904"/>
    </source>
</evidence>
<dbReference type="CDD" id="cd00067">
    <property type="entry name" value="GAL4"/>
    <property type="match status" value="1"/>
</dbReference>
<keyword evidence="3" id="KW-0804">Transcription</keyword>
<protein>
    <recommendedName>
        <fullName evidence="7">Zn(2)-C6 fungal-type domain-containing protein</fullName>
    </recommendedName>
</protein>
<dbReference type="InterPro" id="IPR001138">
    <property type="entry name" value="Zn2Cys6_DnaBD"/>
</dbReference>
<keyword evidence="2" id="KW-0238">DNA-binding</keyword>
<dbReference type="SUPFAM" id="SSF57701">
    <property type="entry name" value="Zn2/Cys6 DNA-binding domain"/>
    <property type="match status" value="1"/>
</dbReference>
<feature type="region of interest" description="Disordered" evidence="6">
    <location>
        <begin position="1"/>
        <end position="100"/>
    </location>
</feature>
<dbReference type="GO" id="GO:0000981">
    <property type="term" value="F:DNA-binding transcription factor activity, RNA polymerase II-specific"/>
    <property type="evidence" value="ECO:0007669"/>
    <property type="project" value="InterPro"/>
</dbReference>
<keyword evidence="4" id="KW-0539">Nucleus</keyword>